<dbReference type="Pfam" id="PF00017">
    <property type="entry name" value="SH2"/>
    <property type="match status" value="1"/>
</dbReference>
<feature type="domain" description="SH2" evidence="3">
    <location>
        <begin position="318"/>
        <end position="441"/>
    </location>
</feature>
<evidence type="ECO:0000313" key="4">
    <source>
        <dbReference type="EMBL" id="KAL5106861.1"/>
    </source>
</evidence>
<keyword evidence="1" id="KW-0727">SH2 domain</keyword>
<dbReference type="PANTHER" id="PTHR14388:SF17">
    <property type="entry name" value="SH2 DOMAIN-CONTAINING PROTEIN"/>
    <property type="match status" value="1"/>
</dbReference>
<dbReference type="PRINTS" id="PR00401">
    <property type="entry name" value="SH2DOMAIN"/>
</dbReference>
<dbReference type="PANTHER" id="PTHR14388">
    <property type="entry name" value="T CELL-SPECIFIC ADAPTER PROTEIN TSAD"/>
    <property type="match status" value="1"/>
</dbReference>
<dbReference type="EMBL" id="JAKROA010000005">
    <property type="protein sequence ID" value="KAL5106861.1"/>
    <property type="molecule type" value="Genomic_DNA"/>
</dbReference>
<comment type="caution">
    <text evidence="4">The sequence shown here is derived from an EMBL/GenBank/DDBJ whole genome shotgun (WGS) entry which is preliminary data.</text>
</comment>
<evidence type="ECO:0000313" key="5">
    <source>
        <dbReference type="Proteomes" id="UP001651158"/>
    </source>
</evidence>
<reference evidence="4 5" key="1">
    <citation type="journal article" date="2022" name="Front. Cell. Infect. Microbiol.">
        <title>The Genomes of Two Strains of Taenia crassiceps the Animal Model for the Study of Human Cysticercosis.</title>
        <authorList>
            <person name="Bobes R.J."/>
            <person name="Estrada K."/>
            <person name="Rios-Valencia D.G."/>
            <person name="Calderon-Gallegos A."/>
            <person name="de la Torre P."/>
            <person name="Carrero J.C."/>
            <person name="Sanchez-Flores A."/>
            <person name="Laclette J.P."/>
        </authorList>
    </citation>
    <scope>NUCLEOTIDE SEQUENCE [LARGE SCALE GENOMIC DNA]</scope>
    <source>
        <strain evidence="4">WFUcys</strain>
    </source>
</reference>
<accession>A0ABR4QAW8</accession>
<feature type="region of interest" description="Disordered" evidence="2">
    <location>
        <begin position="80"/>
        <end position="138"/>
    </location>
</feature>
<evidence type="ECO:0000256" key="2">
    <source>
        <dbReference type="SAM" id="MobiDB-lite"/>
    </source>
</evidence>
<evidence type="ECO:0000259" key="3">
    <source>
        <dbReference type="PROSITE" id="PS50001"/>
    </source>
</evidence>
<dbReference type="SMART" id="SM00252">
    <property type="entry name" value="SH2"/>
    <property type="match status" value="1"/>
</dbReference>
<name>A0ABR4QAW8_9CEST</name>
<dbReference type="InterPro" id="IPR000980">
    <property type="entry name" value="SH2"/>
</dbReference>
<dbReference type="PROSITE" id="PS50001">
    <property type="entry name" value="SH2"/>
    <property type="match status" value="1"/>
</dbReference>
<feature type="compositionally biased region" description="Low complexity" evidence="2">
    <location>
        <begin position="129"/>
        <end position="138"/>
    </location>
</feature>
<keyword evidence="5" id="KW-1185">Reference proteome</keyword>
<gene>
    <name evidence="4" type="ORF">TcWFU_005480</name>
</gene>
<proteinExistence type="predicted"/>
<protein>
    <submittedName>
        <fullName evidence="4">SH2 domain-containing protein 4A</fullName>
    </submittedName>
</protein>
<dbReference type="Proteomes" id="UP001651158">
    <property type="component" value="Unassembled WGS sequence"/>
</dbReference>
<evidence type="ECO:0000256" key="1">
    <source>
        <dbReference type="PROSITE-ProRule" id="PRU00191"/>
    </source>
</evidence>
<dbReference type="Gene3D" id="3.30.505.10">
    <property type="entry name" value="SH2 domain"/>
    <property type="match status" value="1"/>
</dbReference>
<sequence length="482" mass="53464">MLAQILKDMYIEPELLNELSEEQKQVLFCSMRQEQVRRYNEWIQTSPGLDDSTNKNVINHKFLHVSFDVDANGNVVSSIIPNTFESPPPSDHSGFSSPSPPPSPHLKSRVSDPTPSKVIPRRTPPISPPSSTGISLSRFSSEMRTRISQFEDLDRPALDWRAVCLRVRHQEEEHRRVVVAARRSLNLDVHVGGGECAPSVTSGVASAKSTTALSGQRLTRNSEKPSITDLVQACTAKSRHGVTSAAAILEASLVARLPQSTDDVGGDGTLTTNHYGTLNRLQATFGAETIMEWFQEYEAPYLLRYTFRNGDVLRIPTWFHGPLKRLPTEALLHGQPGNSFLVRISDSFLGYIVSHIASSGACSHVFLRLLKPLKDGAEDISYCRGEELRDSTIDGDPRFYHLQGQQRFFPSLNQLVEFYKEHSIVDGKKGKEEGLYLQNPVGQSFPPVASTSPSAVASFSPPFADYFAPLFHRNDEDAVTAF</sequence>
<dbReference type="InterPro" id="IPR036860">
    <property type="entry name" value="SH2_dom_sf"/>
</dbReference>
<dbReference type="SUPFAM" id="SSF55550">
    <property type="entry name" value="SH2 domain"/>
    <property type="match status" value="1"/>
</dbReference>
<organism evidence="4 5">
    <name type="scientific">Taenia crassiceps</name>
    <dbReference type="NCBI Taxonomy" id="6207"/>
    <lineage>
        <taxon>Eukaryota</taxon>
        <taxon>Metazoa</taxon>
        <taxon>Spiralia</taxon>
        <taxon>Lophotrochozoa</taxon>
        <taxon>Platyhelminthes</taxon>
        <taxon>Cestoda</taxon>
        <taxon>Eucestoda</taxon>
        <taxon>Cyclophyllidea</taxon>
        <taxon>Taeniidae</taxon>
        <taxon>Taenia</taxon>
    </lineage>
</organism>